<gene>
    <name evidence="2" type="primary">LOC116292726</name>
</gene>
<dbReference type="KEGG" id="aten:116292726"/>
<protein>
    <submittedName>
        <fullName evidence="2">Uncharacterized protein LOC116292726</fullName>
    </submittedName>
</protein>
<dbReference type="OrthoDB" id="5975969at2759"/>
<proteinExistence type="predicted"/>
<accession>A0A6P8HJC4</accession>
<organism evidence="1 2">
    <name type="scientific">Actinia tenebrosa</name>
    <name type="common">Australian red waratah sea anemone</name>
    <dbReference type="NCBI Taxonomy" id="6105"/>
    <lineage>
        <taxon>Eukaryota</taxon>
        <taxon>Metazoa</taxon>
        <taxon>Cnidaria</taxon>
        <taxon>Anthozoa</taxon>
        <taxon>Hexacorallia</taxon>
        <taxon>Actiniaria</taxon>
        <taxon>Actiniidae</taxon>
        <taxon>Actinia</taxon>
    </lineage>
</organism>
<dbReference type="InParanoid" id="A0A6P8HJC4"/>
<keyword evidence="1" id="KW-1185">Reference proteome</keyword>
<evidence type="ECO:0000313" key="2">
    <source>
        <dbReference type="RefSeq" id="XP_031555941.1"/>
    </source>
</evidence>
<evidence type="ECO:0000313" key="1">
    <source>
        <dbReference type="Proteomes" id="UP000515163"/>
    </source>
</evidence>
<dbReference type="GeneID" id="116292726"/>
<sequence>MGKLSFGGVANTLLQWKLHRTRAAKRRSQSIAIDARHFALMGAIADKIKIQLPRSLVYSLKEEVHPILVETVQGYKREVGKKHRLTIQAQQRLEELTKELEKPH</sequence>
<dbReference type="Proteomes" id="UP000515163">
    <property type="component" value="Unplaced"/>
</dbReference>
<reference evidence="2" key="1">
    <citation type="submission" date="2025-08" db="UniProtKB">
        <authorList>
            <consortium name="RefSeq"/>
        </authorList>
    </citation>
    <scope>IDENTIFICATION</scope>
</reference>
<dbReference type="AlphaFoldDB" id="A0A6P8HJC4"/>
<dbReference type="RefSeq" id="XP_031555941.1">
    <property type="nucleotide sequence ID" value="XM_031700081.1"/>
</dbReference>
<name>A0A6P8HJC4_ACTTE</name>